<dbReference type="AlphaFoldDB" id="A0A517ZKB1"/>
<sequence length="223" mass="24489">MNETYECDKCGACCQGGLIVEADWLDLSREPRLLEADRHRAGWTLDEALTDLEEPGKAMIVAAGCHCPFLNGDNHCEIHPTRPTVCVGLQAGDEQWQAARKDAGLEPLLPLSEQGELCECEKPGHFHSGVPGILAHVENGKIAADAKVERCDLCARYPTDEAAREKLIELGKICEADPASEGETGDRGELVVWILTIHTESSPKLTVWKTYESTRLGLYDHVK</sequence>
<keyword evidence="2" id="KW-1185">Reference proteome</keyword>
<dbReference type="EMBL" id="CP036276">
    <property type="protein sequence ID" value="QDU42885.1"/>
    <property type="molecule type" value="Genomic_DNA"/>
</dbReference>
<dbReference type="RefSeq" id="WP_145374887.1">
    <property type="nucleotide sequence ID" value="NZ_CP036276.1"/>
</dbReference>
<dbReference type="Pfam" id="PF03692">
    <property type="entry name" value="CxxCxxCC"/>
    <property type="match status" value="1"/>
</dbReference>
<dbReference type="KEGG" id="sdyn:Mal52_13540"/>
<dbReference type="Proteomes" id="UP000319383">
    <property type="component" value="Chromosome"/>
</dbReference>
<keyword evidence="1" id="KW-0808">Transferase</keyword>
<keyword evidence="1" id="KW-0969">Cilium</keyword>
<protein>
    <submittedName>
        <fullName evidence="1">Flagellin N-methylase</fullName>
    </submittedName>
</protein>
<dbReference type="GO" id="GO:0032259">
    <property type="term" value="P:methylation"/>
    <property type="evidence" value="ECO:0007669"/>
    <property type="project" value="UniProtKB-KW"/>
</dbReference>
<evidence type="ECO:0000313" key="2">
    <source>
        <dbReference type="Proteomes" id="UP000319383"/>
    </source>
</evidence>
<accession>A0A517ZKB1</accession>
<dbReference type="InterPro" id="IPR005358">
    <property type="entry name" value="Puta_zinc/iron-chelating_dom"/>
</dbReference>
<name>A0A517ZKB1_9PLAN</name>
<gene>
    <name evidence="1" type="ORF">Mal52_13540</name>
</gene>
<organism evidence="1 2">
    <name type="scientific">Symmachiella dynata</name>
    <dbReference type="NCBI Taxonomy" id="2527995"/>
    <lineage>
        <taxon>Bacteria</taxon>
        <taxon>Pseudomonadati</taxon>
        <taxon>Planctomycetota</taxon>
        <taxon>Planctomycetia</taxon>
        <taxon>Planctomycetales</taxon>
        <taxon>Planctomycetaceae</taxon>
        <taxon>Symmachiella</taxon>
    </lineage>
</organism>
<evidence type="ECO:0000313" key="1">
    <source>
        <dbReference type="EMBL" id="QDU42885.1"/>
    </source>
</evidence>
<dbReference type="GO" id="GO:0008168">
    <property type="term" value="F:methyltransferase activity"/>
    <property type="evidence" value="ECO:0007669"/>
    <property type="project" value="UniProtKB-KW"/>
</dbReference>
<proteinExistence type="predicted"/>
<reference evidence="1 2" key="1">
    <citation type="submission" date="2019-02" db="EMBL/GenBank/DDBJ databases">
        <title>Deep-cultivation of Planctomycetes and their phenomic and genomic characterization uncovers novel biology.</title>
        <authorList>
            <person name="Wiegand S."/>
            <person name="Jogler M."/>
            <person name="Boedeker C."/>
            <person name="Pinto D."/>
            <person name="Vollmers J."/>
            <person name="Rivas-Marin E."/>
            <person name="Kohn T."/>
            <person name="Peeters S.H."/>
            <person name="Heuer A."/>
            <person name="Rast P."/>
            <person name="Oberbeckmann S."/>
            <person name="Bunk B."/>
            <person name="Jeske O."/>
            <person name="Meyerdierks A."/>
            <person name="Storesund J.E."/>
            <person name="Kallscheuer N."/>
            <person name="Luecker S."/>
            <person name="Lage O.M."/>
            <person name="Pohl T."/>
            <person name="Merkel B.J."/>
            <person name="Hornburger P."/>
            <person name="Mueller R.-W."/>
            <person name="Bruemmer F."/>
            <person name="Labrenz M."/>
            <person name="Spormann A.M."/>
            <person name="Op den Camp H."/>
            <person name="Overmann J."/>
            <person name="Amann R."/>
            <person name="Jetten M.S.M."/>
            <person name="Mascher T."/>
            <person name="Medema M.H."/>
            <person name="Devos D.P."/>
            <person name="Kaster A.-K."/>
            <person name="Ovreas L."/>
            <person name="Rohde M."/>
            <person name="Galperin M.Y."/>
            <person name="Jogler C."/>
        </authorList>
    </citation>
    <scope>NUCLEOTIDE SEQUENCE [LARGE SCALE GENOMIC DNA]</scope>
    <source>
        <strain evidence="1 2">Mal52</strain>
    </source>
</reference>
<keyword evidence="1" id="KW-0282">Flagellum</keyword>
<keyword evidence="1" id="KW-0489">Methyltransferase</keyword>
<keyword evidence="1" id="KW-0966">Cell projection</keyword>